<name>A0ABZ3EAG9_9GAMM</name>
<geneLocation type="plasmid" evidence="2 3">
    <name>unnamed2</name>
</geneLocation>
<evidence type="ECO:0000256" key="1">
    <source>
        <dbReference type="SAM" id="MobiDB-lite"/>
    </source>
</evidence>
<evidence type="ECO:0000313" key="2">
    <source>
        <dbReference type="EMBL" id="XAF56285.1"/>
    </source>
</evidence>
<feature type="region of interest" description="Disordered" evidence="1">
    <location>
        <begin position="137"/>
        <end position="247"/>
    </location>
</feature>
<accession>A0ABZ3EAG9</accession>
<evidence type="ECO:0000313" key="3">
    <source>
        <dbReference type="Proteomes" id="UP001445268"/>
    </source>
</evidence>
<protein>
    <submittedName>
        <fullName evidence="2">Uncharacterized protein</fullName>
    </submittedName>
</protein>
<keyword evidence="3" id="KW-1185">Reference proteome</keyword>
<reference evidence="2 3" key="1">
    <citation type="submission" date="2024-04" db="EMBL/GenBank/DDBJ databases">
        <title>Marinobacter sp. SBY-1.</title>
        <authorList>
            <person name="Pan C."/>
        </authorList>
    </citation>
    <scope>NUCLEOTIDE SEQUENCE [LARGE SCALE GENOMIC DNA]</scope>
    <source>
        <strain evidence="2 3">SBY-1</strain>
        <plasmid evidence="2 3">unnamed2</plasmid>
    </source>
</reference>
<gene>
    <name evidence="2" type="ORF">AAGT77_20400</name>
</gene>
<dbReference type="EMBL" id="CP152382">
    <property type="protein sequence ID" value="XAF56285.1"/>
    <property type="molecule type" value="Genomic_DNA"/>
</dbReference>
<dbReference type="RefSeq" id="WP_342632832.1">
    <property type="nucleotide sequence ID" value="NZ_CP152382.1"/>
</dbReference>
<proteinExistence type="predicted"/>
<organism evidence="2 3">
    <name type="scientific">Marinobacter alkaliphilus</name>
    <dbReference type="NCBI Taxonomy" id="254719"/>
    <lineage>
        <taxon>Bacteria</taxon>
        <taxon>Pseudomonadati</taxon>
        <taxon>Pseudomonadota</taxon>
        <taxon>Gammaproteobacteria</taxon>
        <taxon>Pseudomonadales</taxon>
        <taxon>Marinobacteraceae</taxon>
        <taxon>Marinobacter</taxon>
    </lineage>
</organism>
<sequence length="247" mass="26936">MPITIFGPDGEAREYLTVSERLPEFQKRFPMDDGYRVIRTHESAIDFGSSVHKIWIEALQAGKDPVQLGLPRLTGMGVIFKAELYKDDTLIANASAYKNVANTKDWEAGETASFQRLMAATGLGGSDLDADDQYDRITSGLEQPKPPAERERIPATEMASPAVEVQSEPAPSDQPAPSSEPSTSEEKPKPRASVKAPVSDTDEEIRPQLLNQLNHVATLAGEPVPAVSTNAEAKKEIKRLTRKAQKG</sequence>
<keyword evidence="2" id="KW-0614">Plasmid</keyword>
<dbReference type="Proteomes" id="UP001445268">
    <property type="component" value="Plasmid unnamed2"/>
</dbReference>